<dbReference type="Proteomes" id="UP000242474">
    <property type="component" value="Unassembled WGS sequence"/>
</dbReference>
<protein>
    <submittedName>
        <fullName evidence="2">Uncharacterized protein</fullName>
    </submittedName>
</protein>
<keyword evidence="1" id="KW-0472">Membrane</keyword>
<dbReference type="AlphaFoldDB" id="A0A2G5B2W4"/>
<feature type="transmembrane region" description="Helical" evidence="1">
    <location>
        <begin position="12"/>
        <end position="34"/>
    </location>
</feature>
<evidence type="ECO:0000256" key="1">
    <source>
        <dbReference type="SAM" id="Phobius"/>
    </source>
</evidence>
<evidence type="ECO:0000313" key="3">
    <source>
        <dbReference type="Proteomes" id="UP000242474"/>
    </source>
</evidence>
<name>A0A2G5B2W4_COERN</name>
<evidence type="ECO:0000313" key="2">
    <source>
        <dbReference type="EMBL" id="PIA13358.1"/>
    </source>
</evidence>
<keyword evidence="1" id="KW-1133">Transmembrane helix</keyword>
<sequence>MQSSYAFTQFSGGLYCLFLYYFTIKQVVTTLLFLNKATVEFNGAGIVGILA</sequence>
<gene>
    <name evidence="2" type="ORF">COEREDRAFT_83539</name>
</gene>
<organism evidence="2 3">
    <name type="scientific">Coemansia reversa (strain ATCC 12441 / NRRL 1564)</name>
    <dbReference type="NCBI Taxonomy" id="763665"/>
    <lineage>
        <taxon>Eukaryota</taxon>
        <taxon>Fungi</taxon>
        <taxon>Fungi incertae sedis</taxon>
        <taxon>Zoopagomycota</taxon>
        <taxon>Kickxellomycotina</taxon>
        <taxon>Kickxellomycetes</taxon>
        <taxon>Kickxellales</taxon>
        <taxon>Kickxellaceae</taxon>
        <taxon>Coemansia</taxon>
    </lineage>
</organism>
<keyword evidence="1" id="KW-0812">Transmembrane</keyword>
<proteinExistence type="predicted"/>
<keyword evidence="3" id="KW-1185">Reference proteome</keyword>
<accession>A0A2G5B2W4</accession>
<dbReference type="EMBL" id="KZ303539">
    <property type="protein sequence ID" value="PIA13358.1"/>
    <property type="molecule type" value="Genomic_DNA"/>
</dbReference>
<reference evidence="2 3" key="1">
    <citation type="journal article" date="2015" name="Genome Biol. Evol.">
        <title>Phylogenomic analyses indicate that early fungi evolved digesting cell walls of algal ancestors of land plants.</title>
        <authorList>
            <person name="Chang Y."/>
            <person name="Wang S."/>
            <person name="Sekimoto S."/>
            <person name="Aerts A.L."/>
            <person name="Choi C."/>
            <person name="Clum A."/>
            <person name="LaButti K.M."/>
            <person name="Lindquist E.A."/>
            <person name="Yee Ngan C."/>
            <person name="Ohm R.A."/>
            <person name="Salamov A.A."/>
            <person name="Grigoriev I.V."/>
            <person name="Spatafora J.W."/>
            <person name="Berbee M.L."/>
        </authorList>
    </citation>
    <scope>NUCLEOTIDE SEQUENCE [LARGE SCALE GENOMIC DNA]</scope>
    <source>
        <strain evidence="2 3">NRRL 1564</strain>
    </source>
</reference>